<protein>
    <recommendedName>
        <fullName evidence="3">JmjC domain-containing protein</fullName>
    </recommendedName>
</protein>
<sequence length="430" mass="50337">MVLEMCPMLKDPDYYRKPMHKLGELQEPFPRALIELQKCSSPKAAAFQELMRNCLVKHRDNNTGPECDRFEQDYNTPEATKPVIPIIEAPANPILLQPSVLKQMIRDMIEDGQWFKFDIASPRVEFGANDRWNIVRDLIETLDSMEHQGVGRTAQLYFRYFDQLATPTHEARNDSSRIDRPPRVFDITSKFHLSVMPSGAFLPLEWADMTRTVEIHVLSGVRVYFVWPPTAHNMKKLEEYFEDGGRFYTNDQIELFEELEGGNTIVQLPGQIVRFPPYCLTVVFTTKTSAAVHFCYRRIEDIGLRLRHVHYLFGQTALMSGNNAVRRDQRLRSELEQLAADMEYLLDCDNHLSRSQNHKRVILSFAKEFAKTSSTFYNYFERWFGARYSAHIKDRDSKLWDEIFARYKLEYCGTCKMIFADLRCEHLRVK</sequence>
<reference evidence="1" key="1">
    <citation type="journal article" date="2021" name="Nat. Commun.">
        <title>Genetic determinants of endophytism in the Arabidopsis root mycobiome.</title>
        <authorList>
            <person name="Mesny F."/>
            <person name="Miyauchi S."/>
            <person name="Thiergart T."/>
            <person name="Pickel B."/>
            <person name="Atanasova L."/>
            <person name="Karlsson M."/>
            <person name="Huettel B."/>
            <person name="Barry K.W."/>
            <person name="Haridas S."/>
            <person name="Chen C."/>
            <person name="Bauer D."/>
            <person name="Andreopoulos W."/>
            <person name="Pangilinan J."/>
            <person name="LaButti K."/>
            <person name="Riley R."/>
            <person name="Lipzen A."/>
            <person name="Clum A."/>
            <person name="Drula E."/>
            <person name="Henrissat B."/>
            <person name="Kohler A."/>
            <person name="Grigoriev I.V."/>
            <person name="Martin F.M."/>
            <person name="Hacquard S."/>
        </authorList>
    </citation>
    <scope>NUCLEOTIDE SEQUENCE</scope>
    <source>
        <strain evidence="1">MPI-SDFR-AT-0120</strain>
    </source>
</reference>
<proteinExistence type="predicted"/>
<accession>A0A8K0RAQ8</accession>
<dbReference type="EMBL" id="JAGMVJ010000005">
    <property type="protein sequence ID" value="KAH7090562.1"/>
    <property type="molecule type" value="Genomic_DNA"/>
</dbReference>
<gene>
    <name evidence="1" type="ORF">FB567DRAFT_520138</name>
</gene>
<comment type="caution">
    <text evidence="1">The sequence shown here is derived from an EMBL/GenBank/DDBJ whole genome shotgun (WGS) entry which is preliminary data.</text>
</comment>
<evidence type="ECO:0008006" key="3">
    <source>
        <dbReference type="Google" id="ProtNLM"/>
    </source>
</evidence>
<evidence type="ECO:0000313" key="2">
    <source>
        <dbReference type="Proteomes" id="UP000813461"/>
    </source>
</evidence>
<dbReference type="Proteomes" id="UP000813461">
    <property type="component" value="Unassembled WGS sequence"/>
</dbReference>
<keyword evidence="2" id="KW-1185">Reference proteome</keyword>
<evidence type="ECO:0000313" key="1">
    <source>
        <dbReference type="EMBL" id="KAH7090562.1"/>
    </source>
</evidence>
<name>A0A8K0RAQ8_9PLEO</name>
<dbReference type="OrthoDB" id="3790934at2759"/>
<organism evidence="1 2">
    <name type="scientific">Paraphoma chrysanthemicola</name>
    <dbReference type="NCBI Taxonomy" id="798071"/>
    <lineage>
        <taxon>Eukaryota</taxon>
        <taxon>Fungi</taxon>
        <taxon>Dikarya</taxon>
        <taxon>Ascomycota</taxon>
        <taxon>Pezizomycotina</taxon>
        <taxon>Dothideomycetes</taxon>
        <taxon>Pleosporomycetidae</taxon>
        <taxon>Pleosporales</taxon>
        <taxon>Pleosporineae</taxon>
        <taxon>Phaeosphaeriaceae</taxon>
        <taxon>Paraphoma</taxon>
    </lineage>
</organism>
<dbReference type="AlphaFoldDB" id="A0A8K0RAQ8"/>